<evidence type="ECO:0000313" key="4">
    <source>
        <dbReference type="RefSeq" id="XP_022756783.1"/>
    </source>
</evidence>
<feature type="coiled-coil region" evidence="1">
    <location>
        <begin position="99"/>
        <end position="133"/>
    </location>
</feature>
<dbReference type="PANTHER" id="PTHR34190">
    <property type="entry name" value="EXPRESSED PROTEIN"/>
    <property type="match status" value="1"/>
</dbReference>
<feature type="compositionally biased region" description="Polar residues" evidence="2">
    <location>
        <begin position="65"/>
        <end position="76"/>
    </location>
</feature>
<reference evidence="4" key="1">
    <citation type="submission" date="2025-08" db="UniProtKB">
        <authorList>
            <consortium name="RefSeq"/>
        </authorList>
    </citation>
    <scope>IDENTIFICATION</scope>
    <source>
        <tissue evidence="4">Fruit stalk</tissue>
    </source>
</reference>
<dbReference type="KEGG" id="dzi:111304493"/>
<accession>A0A6P5ZVC8</accession>
<dbReference type="PANTHER" id="PTHR34190:SF4">
    <property type="entry name" value="EXPRESSED PROTEIN"/>
    <property type="match status" value="1"/>
</dbReference>
<keyword evidence="3" id="KW-1185">Reference proteome</keyword>
<dbReference type="Proteomes" id="UP000515121">
    <property type="component" value="Unplaced"/>
</dbReference>
<evidence type="ECO:0000256" key="2">
    <source>
        <dbReference type="SAM" id="MobiDB-lite"/>
    </source>
</evidence>
<dbReference type="RefSeq" id="XP_022756783.1">
    <property type="nucleotide sequence ID" value="XM_022901048.1"/>
</dbReference>
<gene>
    <name evidence="4" type="primary">LOC111304493</name>
</gene>
<feature type="region of interest" description="Disordered" evidence="2">
    <location>
        <begin position="37"/>
        <end position="79"/>
    </location>
</feature>
<name>A0A6P5ZVC8_DURZI</name>
<dbReference type="OrthoDB" id="783251at2759"/>
<keyword evidence="1" id="KW-0175">Coiled coil</keyword>
<protein>
    <submittedName>
        <fullName evidence="4">Uncharacterized protein LOC111304493 isoform X1</fullName>
    </submittedName>
</protein>
<feature type="compositionally biased region" description="Low complexity" evidence="2">
    <location>
        <begin position="47"/>
        <end position="64"/>
    </location>
</feature>
<organism evidence="3 4">
    <name type="scientific">Durio zibethinus</name>
    <name type="common">Durian</name>
    <dbReference type="NCBI Taxonomy" id="66656"/>
    <lineage>
        <taxon>Eukaryota</taxon>
        <taxon>Viridiplantae</taxon>
        <taxon>Streptophyta</taxon>
        <taxon>Embryophyta</taxon>
        <taxon>Tracheophyta</taxon>
        <taxon>Spermatophyta</taxon>
        <taxon>Magnoliopsida</taxon>
        <taxon>eudicotyledons</taxon>
        <taxon>Gunneridae</taxon>
        <taxon>Pentapetalae</taxon>
        <taxon>rosids</taxon>
        <taxon>malvids</taxon>
        <taxon>Malvales</taxon>
        <taxon>Malvaceae</taxon>
        <taxon>Helicteroideae</taxon>
        <taxon>Durio</taxon>
    </lineage>
</organism>
<sequence length="199" mass="22116">MAIIGEEPVLSKLDRLDNVVHPFRDATLRQSGNLRQLQEMRGCNRPSRSSCASSTPSSGTLTSTEGHPSSIGSSPRSLEKRCRPIDHVMAEIQVKGTLIERLDQVEDRLLKLCMQLEEELVAEKKREENVDIEKKARKKGNKQLVKQCVQGKALPTQSKGQGSKLDGCSVLICFIFTWIILGRVSTSPLLFLHASYMGL</sequence>
<dbReference type="GeneID" id="111304493"/>
<evidence type="ECO:0000256" key="1">
    <source>
        <dbReference type="SAM" id="Coils"/>
    </source>
</evidence>
<proteinExistence type="predicted"/>
<evidence type="ECO:0000313" key="3">
    <source>
        <dbReference type="Proteomes" id="UP000515121"/>
    </source>
</evidence>
<dbReference type="AlphaFoldDB" id="A0A6P5ZVC8"/>